<comment type="caution">
    <text evidence="2">The sequence shown here is derived from an EMBL/GenBank/DDBJ whole genome shotgun (WGS) entry which is preliminary data.</text>
</comment>
<feature type="transmembrane region" description="Helical" evidence="1">
    <location>
        <begin position="124"/>
        <end position="146"/>
    </location>
</feature>
<reference evidence="3" key="1">
    <citation type="submission" date="2022-10" db="EMBL/GenBank/DDBJ databases">
        <title>Genome assembly of Pristionchus species.</title>
        <authorList>
            <person name="Yoshida K."/>
            <person name="Sommer R.J."/>
        </authorList>
    </citation>
    <scope>NUCLEOTIDE SEQUENCE [LARGE SCALE GENOMIC DNA]</scope>
    <source>
        <strain evidence="3">RS5460</strain>
    </source>
</reference>
<feature type="non-terminal residue" evidence="2">
    <location>
        <position position="195"/>
    </location>
</feature>
<protein>
    <recommendedName>
        <fullName evidence="4">G protein-coupled receptor</fullName>
    </recommendedName>
</protein>
<keyword evidence="3" id="KW-1185">Reference proteome</keyword>
<feature type="transmembrane region" description="Helical" evidence="1">
    <location>
        <begin position="158"/>
        <end position="176"/>
    </location>
</feature>
<feature type="transmembrane region" description="Helical" evidence="1">
    <location>
        <begin position="91"/>
        <end position="112"/>
    </location>
</feature>
<keyword evidence="1" id="KW-0812">Transmembrane</keyword>
<accession>A0AAN5ICD1</accession>
<evidence type="ECO:0000313" key="2">
    <source>
        <dbReference type="EMBL" id="GMR58965.1"/>
    </source>
</evidence>
<evidence type="ECO:0000256" key="1">
    <source>
        <dbReference type="SAM" id="Phobius"/>
    </source>
</evidence>
<dbReference type="EMBL" id="BTRK01000006">
    <property type="protein sequence ID" value="GMR58965.1"/>
    <property type="molecule type" value="Genomic_DNA"/>
</dbReference>
<keyword evidence="1" id="KW-1133">Transmembrane helix</keyword>
<sequence>MTTPVDPFAHWYSSPLEGGDWMVGGSLIVLSLFFVPLYILVIFVFIGAEKEVIGFRYLISMGVADILCMIQYSFINGVAILSKSRLFYIDYTWFACCFHLPLIAWSRLLAVFSPHSFRLQSRRTSYSLCLLIGWISPLILECATHFQPFITTFYFEPAIYGLANDNFAKVAIFILMRHRIILRGTSNRFMNVKRK</sequence>
<feature type="transmembrane region" description="Helical" evidence="1">
    <location>
        <begin position="58"/>
        <end position="79"/>
    </location>
</feature>
<keyword evidence="1" id="KW-0472">Membrane</keyword>
<evidence type="ECO:0008006" key="4">
    <source>
        <dbReference type="Google" id="ProtNLM"/>
    </source>
</evidence>
<proteinExistence type="predicted"/>
<dbReference type="AlphaFoldDB" id="A0AAN5ICD1"/>
<dbReference type="Proteomes" id="UP001328107">
    <property type="component" value="Unassembled WGS sequence"/>
</dbReference>
<organism evidence="2 3">
    <name type="scientific">Pristionchus mayeri</name>
    <dbReference type="NCBI Taxonomy" id="1317129"/>
    <lineage>
        <taxon>Eukaryota</taxon>
        <taxon>Metazoa</taxon>
        <taxon>Ecdysozoa</taxon>
        <taxon>Nematoda</taxon>
        <taxon>Chromadorea</taxon>
        <taxon>Rhabditida</taxon>
        <taxon>Rhabditina</taxon>
        <taxon>Diplogasteromorpha</taxon>
        <taxon>Diplogasteroidea</taxon>
        <taxon>Neodiplogasteridae</taxon>
        <taxon>Pristionchus</taxon>
    </lineage>
</organism>
<name>A0AAN5ICD1_9BILA</name>
<feature type="transmembrane region" description="Helical" evidence="1">
    <location>
        <begin position="21"/>
        <end position="46"/>
    </location>
</feature>
<dbReference type="SUPFAM" id="SSF81321">
    <property type="entry name" value="Family A G protein-coupled receptor-like"/>
    <property type="match status" value="1"/>
</dbReference>
<gene>
    <name evidence="2" type="ORF">PMAYCL1PPCAC_29160</name>
</gene>
<evidence type="ECO:0000313" key="3">
    <source>
        <dbReference type="Proteomes" id="UP001328107"/>
    </source>
</evidence>